<evidence type="ECO:0000256" key="3">
    <source>
        <dbReference type="ARBA" id="ARBA00022679"/>
    </source>
</evidence>
<comment type="similarity">
    <text evidence="2 10">Belongs to the trans-sulfuration enzymes family.</text>
</comment>
<dbReference type="Gene3D" id="3.40.640.10">
    <property type="entry name" value="Type I PLP-dependent aspartate aminotransferase-like (Major domain)"/>
    <property type="match status" value="1"/>
</dbReference>
<dbReference type="PANTHER" id="PTHR43797">
    <property type="entry name" value="HOMOCYSTEINE/CYSTEINE SYNTHASE"/>
    <property type="match status" value="1"/>
</dbReference>
<proteinExistence type="inferred from homology"/>
<evidence type="ECO:0000256" key="8">
    <source>
        <dbReference type="ARBA" id="ARBA00052699"/>
    </source>
</evidence>
<dbReference type="OrthoDB" id="9780685at2"/>
<protein>
    <recommendedName>
        <fullName evidence="5">homocysteine desulfhydrase</fullName>
        <ecNumber evidence="5">4.4.1.2</ecNumber>
    </recommendedName>
    <alternativeName>
        <fullName evidence="6">Homocysteine desulfhydrase</fullName>
    </alternativeName>
</protein>
<dbReference type="PANTHER" id="PTHR43797:SF2">
    <property type="entry name" value="HOMOCYSTEINE_CYSTEINE SYNTHASE"/>
    <property type="match status" value="1"/>
</dbReference>
<dbReference type="GO" id="GO:0018826">
    <property type="term" value="F:methionine gamma-lyase activity"/>
    <property type="evidence" value="ECO:0007669"/>
    <property type="project" value="UniProtKB-EC"/>
</dbReference>
<evidence type="ECO:0000256" key="7">
    <source>
        <dbReference type="ARBA" id="ARBA00048780"/>
    </source>
</evidence>
<comment type="catalytic activity">
    <reaction evidence="7">
        <text>L-homocysteine + H2O = 2-oxobutanoate + hydrogen sulfide + NH4(+) + H(+)</text>
        <dbReference type="Rhea" id="RHEA:14501"/>
        <dbReference type="ChEBI" id="CHEBI:15377"/>
        <dbReference type="ChEBI" id="CHEBI:15378"/>
        <dbReference type="ChEBI" id="CHEBI:16763"/>
        <dbReference type="ChEBI" id="CHEBI:28938"/>
        <dbReference type="ChEBI" id="CHEBI:29919"/>
        <dbReference type="ChEBI" id="CHEBI:58199"/>
        <dbReference type="EC" id="4.4.1.2"/>
    </reaction>
    <physiologicalReaction direction="left-to-right" evidence="7">
        <dbReference type="Rhea" id="RHEA:14502"/>
    </physiologicalReaction>
</comment>
<dbReference type="InterPro" id="IPR006235">
    <property type="entry name" value="OAc-hSer/O-AcSer_sulfhydrylase"/>
</dbReference>
<comment type="caution">
    <text evidence="11">The sequence shown here is derived from an EMBL/GenBank/DDBJ whole genome shotgun (WGS) entry which is preliminary data.</text>
</comment>
<comment type="catalytic activity">
    <reaction evidence="8">
        <text>L-methionine + H2O = methanethiol + 2-oxobutanoate + NH4(+)</text>
        <dbReference type="Rhea" id="RHEA:23800"/>
        <dbReference type="ChEBI" id="CHEBI:15377"/>
        <dbReference type="ChEBI" id="CHEBI:16007"/>
        <dbReference type="ChEBI" id="CHEBI:16763"/>
        <dbReference type="ChEBI" id="CHEBI:28938"/>
        <dbReference type="ChEBI" id="CHEBI:57844"/>
        <dbReference type="EC" id="4.4.1.11"/>
    </reaction>
    <physiologicalReaction direction="left-to-right" evidence="8">
        <dbReference type="Rhea" id="RHEA:23801"/>
    </physiologicalReaction>
</comment>
<keyword evidence="4 9" id="KW-0663">Pyridoxal phosphate</keyword>
<evidence type="ECO:0000256" key="10">
    <source>
        <dbReference type="RuleBase" id="RU362118"/>
    </source>
</evidence>
<evidence type="ECO:0000256" key="2">
    <source>
        <dbReference type="ARBA" id="ARBA00009077"/>
    </source>
</evidence>
<dbReference type="Proteomes" id="UP000316612">
    <property type="component" value="Unassembled WGS sequence"/>
</dbReference>
<feature type="modified residue" description="N6-(pyridoxal phosphate)lysine" evidence="9">
    <location>
        <position position="213"/>
    </location>
</feature>
<comment type="cofactor">
    <cofactor evidence="1 10">
        <name>pyridoxal 5'-phosphate</name>
        <dbReference type="ChEBI" id="CHEBI:597326"/>
    </cofactor>
</comment>
<dbReference type="Gene3D" id="3.90.1150.10">
    <property type="entry name" value="Aspartate Aminotransferase, domain 1"/>
    <property type="match status" value="1"/>
</dbReference>
<sequence length="445" mass="47106">MTQPNTLPQVQPSTTAIHAGYTPSGDYRPLTVPLYSSAAYEFGSHAEAVEKFALRASGFTYSRTGNPTVSVFEQRAAALEGGANAVATATGQAAVALSLLALTQGPKHIIASSQLYGGTVDLLTDSFNDFGIRITFVDPDQPAAWEAAIEEDTRAFFLESVTNPLSTLPDLPALAEVAHRHNIPVVVDNTLATPANFKPLAYGADIVVHSATKALAGHGQVLGGVVVDSGTFDFSDEARWPQIARARERYAGTSLLARYAGGAYSMLVRSKFLHDLGPTLPAANAHSIITGIETLPVRTAAAQSTLLLLANFLEAHPLVKAVHHPSRTTHRHHERAAKFFPRGTGSVLAVELHDADLVPAFIDNLKIIALAANIGDTRTMIAHPATMTHCRLTPSQLAEAGLNAGVLRISVGLEDPADLIRDLDRALAAAEVSGDKSTVKDVVFA</sequence>
<keyword evidence="12" id="KW-1185">Reference proteome</keyword>
<dbReference type="GO" id="GO:0030170">
    <property type="term" value="F:pyridoxal phosphate binding"/>
    <property type="evidence" value="ECO:0007669"/>
    <property type="project" value="InterPro"/>
</dbReference>
<dbReference type="GO" id="GO:0047982">
    <property type="term" value="F:homocysteine desulfhydrase activity"/>
    <property type="evidence" value="ECO:0007669"/>
    <property type="project" value="UniProtKB-EC"/>
</dbReference>
<evidence type="ECO:0000256" key="5">
    <source>
        <dbReference type="ARBA" id="ARBA00047175"/>
    </source>
</evidence>
<dbReference type="Pfam" id="PF01053">
    <property type="entry name" value="Cys_Met_Meta_PP"/>
    <property type="match status" value="1"/>
</dbReference>
<dbReference type="GO" id="GO:0071269">
    <property type="term" value="P:L-homocysteine biosynthetic process"/>
    <property type="evidence" value="ECO:0007669"/>
    <property type="project" value="TreeGrafter"/>
</dbReference>
<reference evidence="11 12" key="1">
    <citation type="submission" date="2019-06" db="EMBL/GenBank/DDBJ databases">
        <title>Whole genome shotgun sequence of Glutamicibacter uratoxydans NBRC 15515.</title>
        <authorList>
            <person name="Hosoyama A."/>
            <person name="Uohara A."/>
            <person name="Ohji S."/>
            <person name="Ichikawa N."/>
        </authorList>
    </citation>
    <scope>NUCLEOTIDE SEQUENCE [LARGE SCALE GENOMIC DNA]</scope>
    <source>
        <strain evidence="11 12">NBRC 15515</strain>
    </source>
</reference>
<evidence type="ECO:0000313" key="12">
    <source>
        <dbReference type="Proteomes" id="UP000316612"/>
    </source>
</evidence>
<dbReference type="InterPro" id="IPR015422">
    <property type="entry name" value="PyrdxlP-dep_Trfase_small"/>
</dbReference>
<dbReference type="FunFam" id="3.40.640.10:FF:000046">
    <property type="entry name" value="Cystathionine gamma-lyase"/>
    <property type="match status" value="1"/>
</dbReference>
<organism evidence="11 12">
    <name type="scientific">Glutamicibacter uratoxydans</name>
    <name type="common">Arthrobacter uratoxydans</name>
    <dbReference type="NCBI Taxonomy" id="43667"/>
    <lineage>
        <taxon>Bacteria</taxon>
        <taxon>Bacillati</taxon>
        <taxon>Actinomycetota</taxon>
        <taxon>Actinomycetes</taxon>
        <taxon>Micrococcales</taxon>
        <taxon>Micrococcaceae</taxon>
        <taxon>Glutamicibacter</taxon>
    </lineage>
</organism>
<dbReference type="SUPFAM" id="SSF53383">
    <property type="entry name" value="PLP-dependent transferases"/>
    <property type="match status" value="1"/>
</dbReference>
<gene>
    <name evidence="11" type="ORF">AUR04nite_09760</name>
</gene>
<keyword evidence="3 11" id="KW-0808">Transferase</keyword>
<dbReference type="PIRSF" id="PIRSF001434">
    <property type="entry name" value="CGS"/>
    <property type="match status" value="1"/>
</dbReference>
<name>A0A4Y4DNI1_GLUUR</name>
<dbReference type="AlphaFoldDB" id="A0A4Y4DNI1"/>
<dbReference type="GO" id="GO:0005737">
    <property type="term" value="C:cytoplasm"/>
    <property type="evidence" value="ECO:0007669"/>
    <property type="project" value="TreeGrafter"/>
</dbReference>
<evidence type="ECO:0000313" key="11">
    <source>
        <dbReference type="EMBL" id="GED05444.1"/>
    </source>
</evidence>
<accession>A0A4Y4DNI1</accession>
<dbReference type="InterPro" id="IPR000277">
    <property type="entry name" value="Cys/Met-Metab_PyrdxlP-dep_enz"/>
</dbReference>
<dbReference type="GO" id="GO:0003961">
    <property type="term" value="F:O-acetylhomoserine aminocarboxypropyltransferase activity"/>
    <property type="evidence" value="ECO:0007669"/>
    <property type="project" value="TreeGrafter"/>
</dbReference>
<evidence type="ECO:0000256" key="6">
    <source>
        <dbReference type="ARBA" id="ARBA00047199"/>
    </source>
</evidence>
<dbReference type="InterPro" id="IPR015421">
    <property type="entry name" value="PyrdxlP-dep_Trfase_major"/>
</dbReference>
<evidence type="ECO:0000256" key="1">
    <source>
        <dbReference type="ARBA" id="ARBA00001933"/>
    </source>
</evidence>
<dbReference type="EC" id="4.4.1.2" evidence="5"/>
<dbReference type="EMBL" id="BJNY01000005">
    <property type="protein sequence ID" value="GED05444.1"/>
    <property type="molecule type" value="Genomic_DNA"/>
</dbReference>
<dbReference type="RefSeq" id="WP_141362532.1">
    <property type="nucleotide sequence ID" value="NZ_BAAAJL010000008.1"/>
</dbReference>
<evidence type="ECO:0000256" key="9">
    <source>
        <dbReference type="PIRSR" id="PIRSR001434-2"/>
    </source>
</evidence>
<dbReference type="InterPro" id="IPR015424">
    <property type="entry name" value="PyrdxlP-dep_Trfase"/>
</dbReference>
<dbReference type="GO" id="GO:0006535">
    <property type="term" value="P:cysteine biosynthetic process from serine"/>
    <property type="evidence" value="ECO:0007669"/>
    <property type="project" value="TreeGrafter"/>
</dbReference>
<evidence type="ECO:0000256" key="4">
    <source>
        <dbReference type="ARBA" id="ARBA00022898"/>
    </source>
</evidence>
<dbReference type="GO" id="GO:0019346">
    <property type="term" value="P:transsulfuration"/>
    <property type="evidence" value="ECO:0007669"/>
    <property type="project" value="InterPro"/>
</dbReference>
<dbReference type="GO" id="GO:0004124">
    <property type="term" value="F:cysteine synthase activity"/>
    <property type="evidence" value="ECO:0007669"/>
    <property type="project" value="TreeGrafter"/>
</dbReference>